<comment type="similarity">
    <text evidence="2 7">Belongs to the type IA topoisomerase family.</text>
</comment>
<comment type="caution">
    <text evidence="11">The sequence shown here is derived from an EMBL/GenBank/DDBJ whole genome shotgun (WGS) entry which is preliminary data.</text>
</comment>
<dbReference type="OrthoDB" id="430051at2759"/>
<feature type="compositionally biased region" description="Low complexity" evidence="8">
    <location>
        <begin position="31"/>
        <end position="41"/>
    </location>
</feature>
<comment type="function">
    <text evidence="7">Introduces a single-strand break via transesterification at a target site in duplex DNA. Releases the supercoiling and torsional tension of DNA introduced during the DNA replication and transcription by transiently cleaving and rejoining one strand of the DNA duplex. The scissile phosphodiester is attacked by the catalytic tyrosine of the enzyme, resulting in the formation of a DNA-(5'-phosphotyrosyl)-enzyme intermediate and the expulsion of a 3'-OH DNA strand.</text>
</comment>
<keyword evidence="5 7" id="KW-0238">DNA-binding</keyword>
<dbReference type="InterPro" id="IPR000380">
    <property type="entry name" value="Topo_IA"/>
</dbReference>
<feature type="compositionally biased region" description="Basic and acidic residues" evidence="8">
    <location>
        <begin position="195"/>
        <end position="207"/>
    </location>
</feature>
<dbReference type="Pfam" id="PF01751">
    <property type="entry name" value="Toprim"/>
    <property type="match status" value="1"/>
</dbReference>
<feature type="compositionally biased region" description="Acidic residues" evidence="8">
    <location>
        <begin position="332"/>
        <end position="345"/>
    </location>
</feature>
<dbReference type="Gene3D" id="3.40.50.140">
    <property type="match status" value="1"/>
</dbReference>
<feature type="domain" description="Toprim" evidence="9">
    <location>
        <begin position="421"/>
        <end position="565"/>
    </location>
</feature>
<dbReference type="CDD" id="cd03362">
    <property type="entry name" value="TOPRIM_TopoIA_TopoIII"/>
    <property type="match status" value="1"/>
</dbReference>
<feature type="compositionally biased region" description="Basic and acidic residues" evidence="8">
    <location>
        <begin position="1163"/>
        <end position="1182"/>
    </location>
</feature>
<evidence type="ECO:0000259" key="10">
    <source>
        <dbReference type="PROSITE" id="PS52039"/>
    </source>
</evidence>
<dbReference type="Gene3D" id="1.10.290.10">
    <property type="entry name" value="Topoisomerase I, domain 4"/>
    <property type="match status" value="1"/>
</dbReference>
<feature type="compositionally biased region" description="Basic and acidic residues" evidence="8">
    <location>
        <begin position="322"/>
        <end position="331"/>
    </location>
</feature>
<feature type="compositionally biased region" description="Acidic residues" evidence="8">
    <location>
        <begin position="310"/>
        <end position="321"/>
    </location>
</feature>
<dbReference type="InterPro" id="IPR013497">
    <property type="entry name" value="Topo_IA_cen"/>
</dbReference>
<feature type="compositionally biased region" description="Basic and acidic residues" evidence="8">
    <location>
        <begin position="138"/>
        <end position="174"/>
    </location>
</feature>
<dbReference type="PROSITE" id="PS00396">
    <property type="entry name" value="TOPO_IA_1"/>
    <property type="match status" value="1"/>
</dbReference>
<dbReference type="FunFam" id="1.10.290.10:FF:000001">
    <property type="entry name" value="DNA topoisomerase"/>
    <property type="match status" value="1"/>
</dbReference>
<feature type="domain" description="Topo IA-type catalytic" evidence="10">
    <location>
        <begin position="585"/>
        <end position="1011"/>
    </location>
</feature>
<dbReference type="InterPro" id="IPR013824">
    <property type="entry name" value="Topo_IA_cen_sub1"/>
</dbReference>
<organism evidence="11 12">
    <name type="scientific">Halteria grandinella</name>
    <dbReference type="NCBI Taxonomy" id="5974"/>
    <lineage>
        <taxon>Eukaryota</taxon>
        <taxon>Sar</taxon>
        <taxon>Alveolata</taxon>
        <taxon>Ciliophora</taxon>
        <taxon>Intramacronucleata</taxon>
        <taxon>Spirotrichea</taxon>
        <taxon>Stichotrichia</taxon>
        <taxon>Sporadotrichida</taxon>
        <taxon>Halteriidae</taxon>
        <taxon>Halteria</taxon>
    </lineage>
</organism>
<dbReference type="GO" id="GO:0003677">
    <property type="term" value="F:DNA binding"/>
    <property type="evidence" value="ECO:0007669"/>
    <property type="project" value="UniProtKB-KW"/>
</dbReference>
<evidence type="ECO:0000313" key="11">
    <source>
        <dbReference type="EMBL" id="TNV85825.1"/>
    </source>
</evidence>
<feature type="region of interest" description="Disordered" evidence="8">
    <location>
        <begin position="63"/>
        <end position="387"/>
    </location>
</feature>
<feature type="region of interest" description="Disordered" evidence="8">
    <location>
        <begin position="1"/>
        <end position="41"/>
    </location>
</feature>
<gene>
    <name evidence="11" type="ORF">FGO68_gene14154</name>
</gene>
<name>A0A8J8P4T2_HALGN</name>
<dbReference type="SMART" id="SM00436">
    <property type="entry name" value="TOP1Bc"/>
    <property type="match status" value="1"/>
</dbReference>
<dbReference type="InterPro" id="IPR034144">
    <property type="entry name" value="TOPRIM_TopoIII"/>
</dbReference>
<accession>A0A8J8P4T2</accession>
<comment type="catalytic activity">
    <reaction evidence="1 7">
        <text>ATP-independent breakage of single-stranded DNA, followed by passage and rejoining.</text>
        <dbReference type="EC" id="5.6.2.1"/>
    </reaction>
</comment>
<evidence type="ECO:0000256" key="6">
    <source>
        <dbReference type="ARBA" id="ARBA00023235"/>
    </source>
</evidence>
<dbReference type="CDD" id="cd00186">
    <property type="entry name" value="TOP1Ac"/>
    <property type="match status" value="1"/>
</dbReference>
<dbReference type="SMART" id="SM00493">
    <property type="entry name" value="TOPRIM"/>
    <property type="match status" value="1"/>
</dbReference>
<dbReference type="EMBL" id="RRYP01001526">
    <property type="protein sequence ID" value="TNV85825.1"/>
    <property type="molecule type" value="Genomic_DNA"/>
</dbReference>
<keyword evidence="6 7" id="KW-0413">Isomerase</keyword>
<dbReference type="SUPFAM" id="SSF56712">
    <property type="entry name" value="Prokaryotic type I DNA topoisomerase"/>
    <property type="match status" value="1"/>
</dbReference>
<feature type="compositionally biased region" description="Low complexity" evidence="8">
    <location>
        <begin position="81"/>
        <end position="108"/>
    </location>
</feature>
<evidence type="ECO:0000313" key="12">
    <source>
        <dbReference type="Proteomes" id="UP000785679"/>
    </source>
</evidence>
<evidence type="ECO:0000256" key="2">
    <source>
        <dbReference type="ARBA" id="ARBA00009446"/>
    </source>
</evidence>
<evidence type="ECO:0000259" key="9">
    <source>
        <dbReference type="PROSITE" id="PS50880"/>
    </source>
</evidence>
<dbReference type="PROSITE" id="PS50880">
    <property type="entry name" value="TOPRIM"/>
    <property type="match status" value="1"/>
</dbReference>
<dbReference type="GO" id="GO:0006310">
    <property type="term" value="P:DNA recombination"/>
    <property type="evidence" value="ECO:0007669"/>
    <property type="project" value="TreeGrafter"/>
</dbReference>
<evidence type="ECO:0000256" key="3">
    <source>
        <dbReference type="ARBA" id="ARBA00012891"/>
    </source>
</evidence>
<dbReference type="PRINTS" id="PR00417">
    <property type="entry name" value="PRTPISMRASEI"/>
</dbReference>
<dbReference type="Gene3D" id="1.10.460.10">
    <property type="entry name" value="Topoisomerase I, domain 2"/>
    <property type="match status" value="1"/>
</dbReference>
<dbReference type="GO" id="GO:0005634">
    <property type="term" value="C:nucleus"/>
    <property type="evidence" value="ECO:0007669"/>
    <property type="project" value="TreeGrafter"/>
</dbReference>
<keyword evidence="4 7" id="KW-0799">Topoisomerase</keyword>
<dbReference type="EC" id="5.6.2.1" evidence="3 7"/>
<dbReference type="InterPro" id="IPR003602">
    <property type="entry name" value="Topo_IA_DNA-bd_dom"/>
</dbReference>
<feature type="compositionally biased region" description="Low complexity" evidence="8">
    <location>
        <begin position="116"/>
        <end position="133"/>
    </location>
</feature>
<dbReference type="PANTHER" id="PTHR11390">
    <property type="entry name" value="PROKARYOTIC DNA TOPOISOMERASE"/>
    <property type="match status" value="1"/>
</dbReference>
<keyword evidence="12" id="KW-1185">Reference proteome</keyword>
<evidence type="ECO:0000256" key="8">
    <source>
        <dbReference type="SAM" id="MobiDB-lite"/>
    </source>
</evidence>
<dbReference type="AlphaFoldDB" id="A0A8J8P4T2"/>
<protein>
    <recommendedName>
        <fullName evidence="3 7">DNA topoisomerase</fullName>
        <ecNumber evidence="3 7">5.6.2.1</ecNumber>
    </recommendedName>
</protein>
<dbReference type="PROSITE" id="PS52039">
    <property type="entry name" value="TOPO_IA_2"/>
    <property type="match status" value="1"/>
</dbReference>
<dbReference type="InterPro" id="IPR023405">
    <property type="entry name" value="Topo_IA_core_domain"/>
</dbReference>
<reference evidence="11" key="1">
    <citation type="submission" date="2019-06" db="EMBL/GenBank/DDBJ databases">
        <authorList>
            <person name="Zheng W."/>
        </authorList>
    </citation>
    <scope>NUCLEOTIDE SEQUENCE</scope>
    <source>
        <strain evidence="11">QDHG01</strain>
    </source>
</reference>
<dbReference type="Pfam" id="PF01131">
    <property type="entry name" value="Topoisom_bac"/>
    <property type="match status" value="1"/>
</dbReference>
<feature type="compositionally biased region" description="Polar residues" evidence="8">
    <location>
        <begin position="350"/>
        <end position="363"/>
    </location>
</feature>
<dbReference type="InterPro" id="IPR023406">
    <property type="entry name" value="Topo_IA_AS"/>
</dbReference>
<dbReference type="GO" id="GO:0006281">
    <property type="term" value="P:DNA repair"/>
    <property type="evidence" value="ECO:0007669"/>
    <property type="project" value="TreeGrafter"/>
</dbReference>
<dbReference type="SMART" id="SM00437">
    <property type="entry name" value="TOP1Ac"/>
    <property type="match status" value="1"/>
</dbReference>
<evidence type="ECO:0000256" key="4">
    <source>
        <dbReference type="ARBA" id="ARBA00023029"/>
    </source>
</evidence>
<dbReference type="Proteomes" id="UP000785679">
    <property type="component" value="Unassembled WGS sequence"/>
</dbReference>
<feature type="compositionally biased region" description="Basic and acidic residues" evidence="8">
    <location>
        <begin position="369"/>
        <end position="384"/>
    </location>
</feature>
<evidence type="ECO:0000256" key="5">
    <source>
        <dbReference type="ARBA" id="ARBA00023125"/>
    </source>
</evidence>
<dbReference type="InterPro" id="IPR006171">
    <property type="entry name" value="TOPRIM_dom"/>
</dbReference>
<feature type="compositionally biased region" description="Basic and acidic residues" evidence="8">
    <location>
        <begin position="1190"/>
        <end position="1199"/>
    </location>
</feature>
<dbReference type="Gene3D" id="2.70.20.10">
    <property type="entry name" value="Topoisomerase I, domain 3"/>
    <property type="match status" value="1"/>
</dbReference>
<dbReference type="PANTHER" id="PTHR11390:SF20">
    <property type="entry name" value="DNA TOPOISOMERASE 3-BETA-1"/>
    <property type="match status" value="1"/>
</dbReference>
<evidence type="ECO:0000256" key="1">
    <source>
        <dbReference type="ARBA" id="ARBA00000213"/>
    </source>
</evidence>
<dbReference type="GO" id="GO:0006265">
    <property type="term" value="P:DNA topological change"/>
    <property type="evidence" value="ECO:0007669"/>
    <property type="project" value="InterPro"/>
</dbReference>
<dbReference type="InterPro" id="IPR013826">
    <property type="entry name" value="Topo_IA_cen_sub3"/>
</dbReference>
<evidence type="ECO:0000256" key="7">
    <source>
        <dbReference type="RuleBase" id="RU362092"/>
    </source>
</evidence>
<sequence>MYRQKQKNTNTQDQTSYRPKTGGGEAQTYAPKQSSQTQKQPQYYDEYYAGYGQEAYYQEVPAYQGSHQIGGPPSRGGGAGYQKPKYPQEQQYYQEPAYYEPEPAYQKPGRGGYQQKGGYYQAAPQKAQFQPKQSYDQPKYEQQPRYEQPHYDKPRYDQQPKYEQARYDQPKYDAPKSQPESTGYTRKVILAQPAEEERKAPAKKIEYQQDYQAKRGGAGDYYQSKPQFDKQAPRNQDTRQGYYDAPQKKGYNQRETHGGKRDEYRKPARGGAGRGDGPDRQVEDPSARRDRMDGPEYTFQNPLEGHDLDNDYEAPIDEGEIDYGREKRDEMFENDYGVENEEYFNEIETSKSSKTAKSQISTAPSKSSDQPKKPSHKDPKKEAAYETDIGEIGDNQEFINEISLKKYAYGPRSEYVNNPCSVMMVAEKPSIALSITEALSSNWQKRAGLAKSIPIYTFNGKFKGHPASFKVTSVAGHIFNRDFSDQFNNRRQDPTSLFDAPTERKLDRHSRLVAKHLQAVSRGVDYVVLWLDCDKEGENICYEVLDVCRRNIPNSRLQRVFRAKFSSIAKKDIEAAFGALANEPNYNESVSVDARQVMDLKIGVAFSRFQTNYFQGLLRRSGSGLRMITYGPCQTPTLGFCVDQAEKIKKFVPEPYWSMEALIQEKGKAFNLKWCKGKIYERTIVTILHSRVSAYDEGEVVSVERSQVHKAKPQGLNTVKMLKVASKTYGMSAHDTMRIAEHLYLRGYITYPRTESTTYSSNFNFEEILHQHRSHPEWGYYVAALLKGEGLAKPKKGVDAGDHPPITPVLSATKEDLGEREWKLYSFITKTFLGSISEDAVYDQVRVVFGVGPNETFKLKGIILKKAGFLEIMNWQAASEKEIPVYKVGDQVQIKLIKITEGKTCAPGYLTEAQLISHMEKNGIGTDASIPTHINNIIERQYVHVQDPGRQLVPTALGLALVKGYCSIDPELVLPSIRQNIERSCELIAKGRADFNMVLNHVLGMFKKKFLFFKLNVQSMERLLEVMLKTESGKMGREYQLNTKITLKDESAKTMVNFCIKCFKGHLCLQYHNKKGFGLKCDTCHFRVGILEGAARVVKEDTSQGQDAKCAECDSYLLTATYKPGDRSPFPGGKREHTGCILCDTVMRGTLVNYHIAKKKEKKAYEEMTEEEKKSYDDIKKKKEEKKKKREEDQAKAATKEQSAGAGAQKKKAKAGGQGKGPNKLTAEELMNDFIKKQFGGAQ</sequence>
<dbReference type="InterPro" id="IPR013825">
    <property type="entry name" value="Topo_IA_cen_sub2"/>
</dbReference>
<feature type="compositionally biased region" description="Basic and acidic residues" evidence="8">
    <location>
        <begin position="276"/>
        <end position="294"/>
    </location>
</feature>
<feature type="compositionally biased region" description="Basic and acidic residues" evidence="8">
    <location>
        <begin position="252"/>
        <end position="266"/>
    </location>
</feature>
<proteinExistence type="inferred from homology"/>
<dbReference type="GO" id="GO:0003917">
    <property type="term" value="F:DNA topoisomerase type I (single strand cut, ATP-independent) activity"/>
    <property type="evidence" value="ECO:0007669"/>
    <property type="project" value="UniProtKB-EC"/>
</dbReference>
<dbReference type="InterPro" id="IPR003601">
    <property type="entry name" value="Topo_IA_2"/>
</dbReference>
<feature type="region of interest" description="Disordered" evidence="8">
    <location>
        <begin position="1163"/>
        <end position="1229"/>
    </location>
</feature>